<feature type="compositionally biased region" description="Polar residues" evidence="1">
    <location>
        <begin position="475"/>
        <end position="484"/>
    </location>
</feature>
<feature type="compositionally biased region" description="Basic and acidic residues" evidence="1">
    <location>
        <begin position="564"/>
        <end position="582"/>
    </location>
</feature>
<name>A0A8H3TND3_9TREE</name>
<feature type="region of interest" description="Disordered" evidence="1">
    <location>
        <begin position="1"/>
        <end position="21"/>
    </location>
</feature>
<dbReference type="Proteomes" id="UP000620104">
    <property type="component" value="Unassembled WGS sequence"/>
</dbReference>
<feature type="region of interest" description="Disordered" evidence="1">
    <location>
        <begin position="475"/>
        <end position="502"/>
    </location>
</feature>
<feature type="compositionally biased region" description="Basic residues" evidence="1">
    <location>
        <begin position="218"/>
        <end position="230"/>
    </location>
</feature>
<gene>
    <name evidence="2" type="ORF">NliqN6_0318</name>
</gene>
<proteinExistence type="predicted"/>
<reference evidence="2" key="1">
    <citation type="submission" date="2020-07" db="EMBL/GenBank/DDBJ databases">
        <title>Draft Genome Sequence of a Deep-Sea Yeast, Naganishia (Cryptococcus) liquefaciens strain N6.</title>
        <authorList>
            <person name="Han Y.W."/>
            <person name="Kajitani R."/>
            <person name="Morimoto H."/>
            <person name="Parhat M."/>
            <person name="Tsubouchi H."/>
            <person name="Bakenova O."/>
            <person name="Ogata M."/>
            <person name="Argunhan B."/>
            <person name="Aoki R."/>
            <person name="Kajiwara S."/>
            <person name="Itoh T."/>
            <person name="Iwasaki H."/>
        </authorList>
    </citation>
    <scope>NUCLEOTIDE SEQUENCE</scope>
    <source>
        <strain evidence="2">N6</strain>
    </source>
</reference>
<evidence type="ECO:0000313" key="3">
    <source>
        <dbReference type="Proteomes" id="UP000620104"/>
    </source>
</evidence>
<evidence type="ECO:0000256" key="1">
    <source>
        <dbReference type="SAM" id="MobiDB-lite"/>
    </source>
</evidence>
<sequence length="639" mass="69642">MSLAANTPHAYQPSADPASSTIRINKRITAKPAPFPFPTPANRQVSQPPQCEPFIVRLALKTSYIVSVPGYMTVEAGARLSALEMTERGKQVIRHANILCSQTGRIKLRVKCVVDGNEIEKGVVQQAFVVGVRGVSARNTGETGLTLILRLFGKNLMAIGLSSMSETINDSESAVQEYELAPLHPFLPKHAKDTTKPTCFLERIEVSLVWRTETVTVTKKRKRNPRKGKGKSATDQGEDVPNSSAQQVAQAGTIIDRHAMTAHLLSALSSTIPPVLMQMIENVKDRLLIHGMATDTVEISEGATQADASEFESVIASAMMQLTKALENGLRIKIEPASPLSEVPVSNSAASTDQTTAGKTTVNVPEETLDITLPFSQQDVSLQDGLLNTGSRHKQIASPHHSPRKYIDTWNPNNIQRLREALGMRERRASIIDSDGAGSSTEEEALPYRDDVAACEGRKPLNGLFAAESIISETHSLQQSSQGDESPRGLHSHLYSQPYRVPSDRTRRMYAASSVISDGPSEFDSASEHSQAERMIIEDGDVLSTVSGNMAVDIDGRPTGSPHSSRETTSHTLEETVHEEQGTKSWGEGTPRRFIFPLVGDTYGIAQPRGSGPSRMPRAFSIIDISDEESGRFRHENRV</sequence>
<evidence type="ECO:0000313" key="2">
    <source>
        <dbReference type="EMBL" id="GHJ83916.1"/>
    </source>
</evidence>
<feature type="compositionally biased region" description="Polar residues" evidence="1">
    <location>
        <begin position="344"/>
        <end position="360"/>
    </location>
</feature>
<feature type="region of interest" description="Disordered" evidence="1">
    <location>
        <begin position="555"/>
        <end position="590"/>
    </location>
</feature>
<keyword evidence="3" id="KW-1185">Reference proteome</keyword>
<dbReference type="OrthoDB" id="2596464at2759"/>
<dbReference type="EMBL" id="BLZA01000005">
    <property type="protein sequence ID" value="GHJ83916.1"/>
    <property type="molecule type" value="Genomic_DNA"/>
</dbReference>
<protein>
    <submittedName>
        <fullName evidence="2">Uncharacterized protein</fullName>
    </submittedName>
</protein>
<accession>A0A8H3TND3</accession>
<feature type="region of interest" description="Disordered" evidence="1">
    <location>
        <begin position="218"/>
        <end position="246"/>
    </location>
</feature>
<organism evidence="2 3">
    <name type="scientific">Naganishia liquefaciens</name>
    <dbReference type="NCBI Taxonomy" id="104408"/>
    <lineage>
        <taxon>Eukaryota</taxon>
        <taxon>Fungi</taxon>
        <taxon>Dikarya</taxon>
        <taxon>Basidiomycota</taxon>
        <taxon>Agaricomycotina</taxon>
        <taxon>Tremellomycetes</taxon>
        <taxon>Filobasidiales</taxon>
        <taxon>Filobasidiaceae</taxon>
        <taxon>Naganishia</taxon>
    </lineage>
</organism>
<feature type="region of interest" description="Disordered" evidence="1">
    <location>
        <begin position="341"/>
        <end position="360"/>
    </location>
</feature>
<dbReference type="AlphaFoldDB" id="A0A8H3TND3"/>
<comment type="caution">
    <text evidence="2">The sequence shown here is derived from an EMBL/GenBank/DDBJ whole genome shotgun (WGS) entry which is preliminary data.</text>
</comment>